<proteinExistence type="predicted"/>
<dbReference type="InterPro" id="IPR003673">
    <property type="entry name" value="CoA-Trfase_fam_III"/>
</dbReference>
<evidence type="ECO:0000313" key="2">
    <source>
        <dbReference type="Proteomes" id="UP000619534"/>
    </source>
</evidence>
<dbReference type="SUPFAM" id="SSF89796">
    <property type="entry name" value="CoA-transferase family III (CaiB/BaiF)"/>
    <property type="match status" value="1"/>
</dbReference>
<dbReference type="PANTHER" id="PTHR48228">
    <property type="entry name" value="SUCCINYL-COA--D-CITRAMALATE COA-TRANSFERASE"/>
    <property type="match status" value="1"/>
</dbReference>
<dbReference type="RefSeq" id="WP_062439800.1">
    <property type="nucleotide sequence ID" value="NZ_BMCJ01000006.1"/>
</dbReference>
<dbReference type="PANTHER" id="PTHR48228:SF5">
    <property type="entry name" value="ALPHA-METHYLACYL-COA RACEMASE"/>
    <property type="match status" value="1"/>
</dbReference>
<dbReference type="InterPro" id="IPR044855">
    <property type="entry name" value="CoA-Trfase_III_dom3_sf"/>
</dbReference>
<gene>
    <name evidence="1" type="ORF">GCM10007216_32770</name>
</gene>
<organism evidence="1 2">
    <name type="scientific">Thalassobacillus devorans</name>
    <dbReference type="NCBI Taxonomy" id="279813"/>
    <lineage>
        <taxon>Bacteria</taxon>
        <taxon>Bacillati</taxon>
        <taxon>Bacillota</taxon>
        <taxon>Bacilli</taxon>
        <taxon>Bacillales</taxon>
        <taxon>Bacillaceae</taxon>
        <taxon>Thalassobacillus</taxon>
    </lineage>
</organism>
<keyword evidence="1" id="KW-0808">Transferase</keyword>
<dbReference type="InterPro" id="IPR050509">
    <property type="entry name" value="CoA-transferase_III"/>
</dbReference>
<comment type="caution">
    <text evidence="1">The sequence shown here is derived from an EMBL/GenBank/DDBJ whole genome shotgun (WGS) entry which is preliminary data.</text>
</comment>
<keyword evidence="2" id="KW-1185">Reference proteome</keyword>
<dbReference type="Pfam" id="PF02515">
    <property type="entry name" value="CoA_transf_3"/>
    <property type="match status" value="1"/>
</dbReference>
<dbReference type="Gene3D" id="3.30.1540.10">
    <property type="entry name" value="formyl-coa transferase, domain 3"/>
    <property type="match status" value="1"/>
</dbReference>
<dbReference type="GO" id="GO:0016740">
    <property type="term" value="F:transferase activity"/>
    <property type="evidence" value="ECO:0007669"/>
    <property type="project" value="UniProtKB-KW"/>
</dbReference>
<dbReference type="Gene3D" id="3.40.50.10540">
    <property type="entry name" value="Crotonobetainyl-coa:carnitine coa-transferase, domain 1"/>
    <property type="match status" value="1"/>
</dbReference>
<sequence length="370" mass="41725">MMEKMLKGIRVLDFSRYLPGPYATLRLAEKGADVVLAEPPDGEPARSLNRTVFAANNRMKRSVTLDLKKELDRRMAIELAAKADILVESYRPGVIDRLGLGYEAVKRQNPAIVYCSISGYGQDTDGMHHLASHDLNYMALTGMLSQLKDEHGKPVHPSIQIADFLGGLTASEMILAALVHRFRTGEGAYLDAALTDGLYAMMNTNYAISKENGGHKGIKEISGEKVCYHLYETMDRRYVTLAALEPKFWRAFCEFAGRKDWLSRQFVRAEKGFPIYEQVSAYFLSKPLEEWMEISLQLDCCLTPVMEIGELDQYPLWKQRAMTIRNGSQLATMYPVPEKISEAPKQGEHQTDIVNEWLHQGVHTTGGDKR</sequence>
<name>A0ABQ1PM48_9BACI</name>
<evidence type="ECO:0000313" key="1">
    <source>
        <dbReference type="EMBL" id="GGC99495.1"/>
    </source>
</evidence>
<protein>
    <submittedName>
        <fullName evidence="1">CoA transferase</fullName>
    </submittedName>
</protein>
<accession>A0ABQ1PM48</accession>
<dbReference type="EMBL" id="BMCJ01000006">
    <property type="protein sequence ID" value="GGC99495.1"/>
    <property type="molecule type" value="Genomic_DNA"/>
</dbReference>
<dbReference type="InterPro" id="IPR023606">
    <property type="entry name" value="CoA-Trfase_III_dom_1_sf"/>
</dbReference>
<reference evidence="2" key="1">
    <citation type="journal article" date="2019" name="Int. J. Syst. Evol. Microbiol.">
        <title>The Global Catalogue of Microorganisms (GCM) 10K type strain sequencing project: providing services to taxonomists for standard genome sequencing and annotation.</title>
        <authorList>
            <consortium name="The Broad Institute Genomics Platform"/>
            <consortium name="The Broad Institute Genome Sequencing Center for Infectious Disease"/>
            <person name="Wu L."/>
            <person name="Ma J."/>
        </authorList>
    </citation>
    <scope>NUCLEOTIDE SEQUENCE [LARGE SCALE GENOMIC DNA]</scope>
    <source>
        <strain evidence="2">CCM 7282</strain>
    </source>
</reference>
<dbReference type="Proteomes" id="UP000619534">
    <property type="component" value="Unassembled WGS sequence"/>
</dbReference>